<evidence type="ECO:0000313" key="2">
    <source>
        <dbReference type="Proteomes" id="UP001279734"/>
    </source>
</evidence>
<dbReference type="EMBL" id="BSYO01000034">
    <property type="protein sequence ID" value="GMH28156.1"/>
    <property type="molecule type" value="Genomic_DNA"/>
</dbReference>
<organism evidence="1 2">
    <name type="scientific">Nepenthes gracilis</name>
    <name type="common">Slender pitcher plant</name>
    <dbReference type="NCBI Taxonomy" id="150966"/>
    <lineage>
        <taxon>Eukaryota</taxon>
        <taxon>Viridiplantae</taxon>
        <taxon>Streptophyta</taxon>
        <taxon>Embryophyta</taxon>
        <taxon>Tracheophyta</taxon>
        <taxon>Spermatophyta</taxon>
        <taxon>Magnoliopsida</taxon>
        <taxon>eudicotyledons</taxon>
        <taxon>Gunneridae</taxon>
        <taxon>Pentapetalae</taxon>
        <taxon>Caryophyllales</taxon>
        <taxon>Nepenthaceae</taxon>
        <taxon>Nepenthes</taxon>
    </lineage>
</organism>
<keyword evidence="2" id="KW-1185">Reference proteome</keyword>
<dbReference type="Proteomes" id="UP001279734">
    <property type="component" value="Unassembled WGS sequence"/>
</dbReference>
<comment type="caution">
    <text evidence="1">The sequence shown here is derived from an EMBL/GenBank/DDBJ whole genome shotgun (WGS) entry which is preliminary data.</text>
</comment>
<reference evidence="1" key="1">
    <citation type="submission" date="2023-05" db="EMBL/GenBank/DDBJ databases">
        <title>Nepenthes gracilis genome sequencing.</title>
        <authorList>
            <person name="Fukushima K."/>
        </authorList>
    </citation>
    <scope>NUCLEOTIDE SEQUENCE</scope>
    <source>
        <strain evidence="1">SING2019-196</strain>
    </source>
</reference>
<dbReference type="AlphaFoldDB" id="A0AAD3Y649"/>
<sequence length="75" mass="8334">MSVYCSQYLTMDFVKEPMVYFVRNAADNMNSSSSSIALRIVESANPSPRHPALISISKPPRHGWMETLSDLPSSS</sequence>
<proteinExistence type="predicted"/>
<evidence type="ECO:0000313" key="1">
    <source>
        <dbReference type="EMBL" id="GMH28156.1"/>
    </source>
</evidence>
<accession>A0AAD3Y649</accession>
<protein>
    <submittedName>
        <fullName evidence="1">Uncharacterized protein</fullName>
    </submittedName>
</protein>
<name>A0AAD3Y649_NEPGR</name>
<gene>
    <name evidence="1" type="ORF">Nepgr_029999</name>
</gene>